<evidence type="ECO:0000313" key="4">
    <source>
        <dbReference type="EMBL" id="HIT76974.1"/>
    </source>
</evidence>
<feature type="domain" description="Adaptor protein ClpS core" evidence="3">
    <location>
        <begin position="33"/>
        <end position="104"/>
    </location>
</feature>
<comment type="subunit">
    <text evidence="1">Binds to the N-terminal domain of the chaperone ClpA.</text>
</comment>
<dbReference type="GO" id="GO:0006508">
    <property type="term" value="P:proteolysis"/>
    <property type="evidence" value="ECO:0007669"/>
    <property type="project" value="UniProtKB-UniRule"/>
</dbReference>
<gene>
    <name evidence="1 4" type="primary">clpS</name>
    <name evidence="4" type="ORF">IAA98_15460</name>
</gene>
<keyword evidence="4" id="KW-0645">Protease</keyword>
<dbReference type="SUPFAM" id="SSF54736">
    <property type="entry name" value="ClpS-like"/>
    <property type="match status" value="1"/>
</dbReference>
<sequence length="110" mass="12089">MVRAQSVTPGAPSATPAAGTVLADRPETEVADQTPWVTIVWDDPINLMSYVTHVFQTYFKYPKAKAEELMLSVHHDGKAVVASGGREQMERDVTAMHEYGLWATLDRADG</sequence>
<feature type="region of interest" description="Disordered" evidence="2">
    <location>
        <begin position="1"/>
        <end position="27"/>
    </location>
</feature>
<dbReference type="InterPro" id="IPR003769">
    <property type="entry name" value="ClpS_core"/>
</dbReference>
<dbReference type="NCBIfam" id="NF000668">
    <property type="entry name" value="PRK00033.1-1"/>
    <property type="match status" value="1"/>
</dbReference>
<dbReference type="GO" id="GO:0030163">
    <property type="term" value="P:protein catabolic process"/>
    <property type="evidence" value="ECO:0007669"/>
    <property type="project" value="InterPro"/>
</dbReference>
<reference evidence="4" key="1">
    <citation type="submission" date="2020-10" db="EMBL/GenBank/DDBJ databases">
        <authorList>
            <person name="Gilroy R."/>
        </authorList>
    </citation>
    <scope>NUCLEOTIDE SEQUENCE</scope>
    <source>
        <strain evidence="4">ChiGjej1B1-24693</strain>
    </source>
</reference>
<dbReference type="InterPro" id="IPR014719">
    <property type="entry name" value="Ribosomal_bL12_C/ClpS-like"/>
</dbReference>
<feature type="compositionally biased region" description="Low complexity" evidence="2">
    <location>
        <begin position="1"/>
        <end position="21"/>
    </location>
</feature>
<dbReference type="Proteomes" id="UP000886842">
    <property type="component" value="Unassembled WGS sequence"/>
</dbReference>
<dbReference type="HAMAP" id="MF_00302">
    <property type="entry name" value="ClpS"/>
    <property type="match status" value="1"/>
</dbReference>
<evidence type="ECO:0000259" key="3">
    <source>
        <dbReference type="Pfam" id="PF02617"/>
    </source>
</evidence>
<evidence type="ECO:0000256" key="1">
    <source>
        <dbReference type="HAMAP-Rule" id="MF_00302"/>
    </source>
</evidence>
<comment type="caution">
    <text evidence="4">The sequence shown here is derived from an EMBL/GenBank/DDBJ whole genome shotgun (WGS) entry which is preliminary data.</text>
</comment>
<reference evidence="4" key="2">
    <citation type="journal article" date="2021" name="PeerJ">
        <title>Extensive microbial diversity within the chicken gut microbiome revealed by metagenomics and culture.</title>
        <authorList>
            <person name="Gilroy R."/>
            <person name="Ravi A."/>
            <person name="Getino M."/>
            <person name="Pursley I."/>
            <person name="Horton D.L."/>
            <person name="Alikhan N.F."/>
            <person name="Baker D."/>
            <person name="Gharbi K."/>
            <person name="Hall N."/>
            <person name="Watson M."/>
            <person name="Adriaenssens E.M."/>
            <person name="Foster-Nyarko E."/>
            <person name="Jarju S."/>
            <person name="Secka A."/>
            <person name="Antonio M."/>
            <person name="Oren A."/>
            <person name="Chaudhuri R.R."/>
            <person name="La Ragione R."/>
            <person name="Hildebrand F."/>
            <person name="Pallen M.J."/>
        </authorList>
    </citation>
    <scope>NUCLEOTIDE SEQUENCE</scope>
    <source>
        <strain evidence="4">ChiGjej1B1-24693</strain>
    </source>
</reference>
<dbReference type="InterPro" id="IPR022935">
    <property type="entry name" value="ClpS"/>
</dbReference>
<dbReference type="GO" id="GO:0008233">
    <property type="term" value="F:peptidase activity"/>
    <property type="evidence" value="ECO:0007669"/>
    <property type="project" value="UniProtKB-KW"/>
</dbReference>
<dbReference type="AlphaFoldDB" id="A0A9D1H0P1"/>
<dbReference type="EMBL" id="DVLP01000447">
    <property type="protein sequence ID" value="HIT76974.1"/>
    <property type="molecule type" value="Genomic_DNA"/>
</dbReference>
<protein>
    <recommendedName>
        <fullName evidence="1">ATP-dependent Clp protease adapter protein ClpS</fullName>
    </recommendedName>
</protein>
<comment type="similarity">
    <text evidence="1">Belongs to the ClpS family.</text>
</comment>
<keyword evidence="4" id="KW-0378">Hydrolase</keyword>
<dbReference type="Pfam" id="PF02617">
    <property type="entry name" value="ClpS"/>
    <property type="match status" value="1"/>
</dbReference>
<name>A0A9D1H0P1_9ACTN</name>
<comment type="function">
    <text evidence="1">Involved in the modulation of the specificity of the ClpAP-mediated ATP-dependent protein degradation.</text>
</comment>
<dbReference type="Gene3D" id="3.30.1390.10">
    <property type="match status" value="1"/>
</dbReference>
<evidence type="ECO:0000313" key="5">
    <source>
        <dbReference type="Proteomes" id="UP000886842"/>
    </source>
</evidence>
<organism evidence="4 5">
    <name type="scientific">Candidatus Avipropionibacterium avicola</name>
    <dbReference type="NCBI Taxonomy" id="2840701"/>
    <lineage>
        <taxon>Bacteria</taxon>
        <taxon>Bacillati</taxon>
        <taxon>Actinomycetota</taxon>
        <taxon>Actinomycetes</taxon>
        <taxon>Propionibacteriales</taxon>
        <taxon>Propionibacteriaceae</taxon>
        <taxon>Propionibacteriaceae incertae sedis</taxon>
        <taxon>Candidatus Avipropionibacterium</taxon>
    </lineage>
</organism>
<evidence type="ECO:0000256" key="2">
    <source>
        <dbReference type="SAM" id="MobiDB-lite"/>
    </source>
</evidence>
<proteinExistence type="inferred from homology"/>
<accession>A0A9D1H0P1</accession>